<protein>
    <recommendedName>
        <fullName evidence="11">Chloride channel protein</fullName>
    </recommendedName>
</protein>
<accession>A0A4E0RF04</accession>
<feature type="compositionally biased region" description="Basic and acidic residues" evidence="12">
    <location>
        <begin position="9"/>
        <end position="20"/>
    </location>
</feature>
<dbReference type="InterPro" id="IPR001807">
    <property type="entry name" value="ClC"/>
</dbReference>
<evidence type="ECO:0000256" key="10">
    <source>
        <dbReference type="PROSITE-ProRule" id="PRU00703"/>
    </source>
</evidence>
<evidence type="ECO:0000256" key="12">
    <source>
        <dbReference type="SAM" id="MobiDB-lite"/>
    </source>
</evidence>
<evidence type="ECO:0000256" key="7">
    <source>
        <dbReference type="ARBA" id="ARBA00023122"/>
    </source>
</evidence>
<comment type="similarity">
    <text evidence="11">Belongs to the chloride channel (TC 2.A.49) family.</text>
</comment>
<dbReference type="InterPro" id="IPR014743">
    <property type="entry name" value="Cl-channel_core"/>
</dbReference>
<keyword evidence="7 10" id="KW-0129">CBS domain</keyword>
<evidence type="ECO:0000313" key="15">
    <source>
        <dbReference type="Proteomes" id="UP000230066"/>
    </source>
</evidence>
<dbReference type="SUPFAM" id="SSF81340">
    <property type="entry name" value="Clc chloride channel"/>
    <property type="match status" value="1"/>
</dbReference>
<dbReference type="GO" id="GO:0005254">
    <property type="term" value="F:chloride channel activity"/>
    <property type="evidence" value="ECO:0007669"/>
    <property type="project" value="UniProtKB-UniRule"/>
</dbReference>
<dbReference type="InterPro" id="IPR000644">
    <property type="entry name" value="CBS_dom"/>
</dbReference>
<comment type="caution">
    <text evidence="11">Lacks conserved residue(s) required for the propagation of feature annotation.</text>
</comment>
<feature type="region of interest" description="Disordered" evidence="12">
    <location>
        <begin position="1"/>
        <end position="20"/>
    </location>
</feature>
<evidence type="ECO:0000256" key="6">
    <source>
        <dbReference type="ARBA" id="ARBA00023065"/>
    </source>
</evidence>
<evidence type="ECO:0000256" key="4">
    <source>
        <dbReference type="ARBA" id="ARBA00022737"/>
    </source>
</evidence>
<dbReference type="SMART" id="SM00116">
    <property type="entry name" value="CBS"/>
    <property type="match status" value="2"/>
</dbReference>
<keyword evidence="6 11" id="KW-0406">Ion transport</keyword>
<feature type="transmembrane region" description="Helical" evidence="11">
    <location>
        <begin position="108"/>
        <end position="128"/>
    </location>
</feature>
<dbReference type="Gene3D" id="3.10.580.10">
    <property type="entry name" value="CBS-domain"/>
    <property type="match status" value="1"/>
</dbReference>
<proteinExistence type="inferred from homology"/>
<evidence type="ECO:0000313" key="14">
    <source>
        <dbReference type="EMBL" id="THD25315.1"/>
    </source>
</evidence>
<dbReference type="PROSITE" id="PS51371">
    <property type="entry name" value="CBS"/>
    <property type="match status" value="2"/>
</dbReference>
<sequence>MQMDGFSAARDRRSSKPLPDRYRPQYMARLAIASDVEHISPVYGNQQSRRRSTTTLSLTQTQVNPSELLDQAIESFGYDPVQNEIFLEEIMKNGNATKQHWISFLRHLVLLLIGISTGAAASLIDFLIELISGLKYRIISSLIDNNYSGLMTSVPGFAWCAINMLLTGAASILVVVLAPVAAGSGIPHVKCYLNGLNIPFLVRGLTMLVKGAGIVLAVSGGLACGKEGPMIHIGAVIAAGISQGRLRFTNWSMRSLRHFRNDQQKRDFVSAGAAAGVAAAFGAPVGGLLFALEEGASFVYQRLTWTILFTSMVSMFVLAFFKTAIHAHSFNFTPGGLISFGTFKFLDNYTIPEILIFLVMGVFGGVSGALFVKLNSAITTYRQRFIISKLAKVLEVMLISFLTTSVGFLLIWIIDDCSPLAYTTSPNPLKLKCADNEFNSLSSLLFTTPERSLRTLFHDPPSSFQVFSLIIFFVVYYTIACITYGLAVPAGLFIPSLLIGASWGRVIGNWMHSSYPTQFPDPGKFALIGAAAQLGGIVRMTLSLTVILMEATGNVIVGLPLLMTLIVAKYTGDYLSEGIYDEHIGLSSLALLPWEPDPLSSTKRAYEVMSSPVVFFDPVMRVSDVVEHVMGNPHHGFPIVEGPTNPERFSYGTLVGLISAEHLGILLKERIFIQPDGTRERTMRFEDYDNAYPSYPKLTSVIDKLAEEDLELFIDFRPYMCEAPYSVPETMTMNRVYYIFRLLGLRHLPVVDGENQLRGMITRKDLCRFRFEAFGDEFRVEELAFSRKMSKPPNK</sequence>
<feature type="transmembrane region" description="Helical" evidence="11">
    <location>
        <begin position="462"/>
        <end position="479"/>
    </location>
</feature>
<dbReference type="PRINTS" id="PR00762">
    <property type="entry name" value="CLCHANNEL"/>
</dbReference>
<organism evidence="14 15">
    <name type="scientific">Fasciola hepatica</name>
    <name type="common">Liver fluke</name>
    <dbReference type="NCBI Taxonomy" id="6192"/>
    <lineage>
        <taxon>Eukaryota</taxon>
        <taxon>Metazoa</taxon>
        <taxon>Spiralia</taxon>
        <taxon>Lophotrochozoa</taxon>
        <taxon>Platyhelminthes</taxon>
        <taxon>Trematoda</taxon>
        <taxon>Digenea</taxon>
        <taxon>Plagiorchiida</taxon>
        <taxon>Echinostomata</taxon>
        <taxon>Echinostomatoidea</taxon>
        <taxon>Fasciolidae</taxon>
        <taxon>Fasciola</taxon>
    </lineage>
</organism>
<feature type="transmembrane region" description="Helical" evidence="11">
    <location>
        <begin position="268"/>
        <end position="291"/>
    </location>
</feature>
<dbReference type="Pfam" id="PF00654">
    <property type="entry name" value="Voltage_CLC"/>
    <property type="match status" value="1"/>
</dbReference>
<feature type="transmembrane region" description="Helical" evidence="11">
    <location>
        <begin position="393"/>
        <end position="414"/>
    </location>
</feature>
<dbReference type="Pfam" id="PF00571">
    <property type="entry name" value="CBS"/>
    <property type="match status" value="2"/>
</dbReference>
<name>A0A4E0RF04_FASHE</name>
<dbReference type="SUPFAM" id="SSF54631">
    <property type="entry name" value="CBS-domain pair"/>
    <property type="match status" value="1"/>
</dbReference>
<evidence type="ECO:0000256" key="1">
    <source>
        <dbReference type="ARBA" id="ARBA00004141"/>
    </source>
</evidence>
<keyword evidence="3 11" id="KW-0812">Transmembrane</keyword>
<dbReference type="EMBL" id="JXXN02001194">
    <property type="protein sequence ID" value="THD25315.1"/>
    <property type="molecule type" value="Genomic_DNA"/>
</dbReference>
<keyword evidence="15" id="KW-1185">Reference proteome</keyword>
<feature type="transmembrane region" description="Helical" evidence="11">
    <location>
        <begin position="303"/>
        <end position="321"/>
    </location>
</feature>
<dbReference type="InterPro" id="IPR046342">
    <property type="entry name" value="CBS_dom_sf"/>
</dbReference>
<evidence type="ECO:0000256" key="2">
    <source>
        <dbReference type="ARBA" id="ARBA00022448"/>
    </source>
</evidence>
<dbReference type="AlphaFoldDB" id="A0A4E0RF04"/>
<keyword evidence="8 11" id="KW-0472">Membrane</keyword>
<evidence type="ECO:0000256" key="9">
    <source>
        <dbReference type="ARBA" id="ARBA00023214"/>
    </source>
</evidence>
<dbReference type="Gene3D" id="1.10.3080.10">
    <property type="entry name" value="Clc chloride channel"/>
    <property type="match status" value="1"/>
</dbReference>
<comment type="caution">
    <text evidence="14">The sequence shown here is derived from an EMBL/GenBank/DDBJ whole genome shotgun (WGS) entry which is preliminary data.</text>
</comment>
<evidence type="ECO:0000256" key="8">
    <source>
        <dbReference type="ARBA" id="ARBA00023136"/>
    </source>
</evidence>
<evidence type="ECO:0000256" key="11">
    <source>
        <dbReference type="RuleBase" id="RU361221"/>
    </source>
</evidence>
<dbReference type="InterPro" id="IPR051280">
    <property type="entry name" value="Cl-channel/antiporter"/>
</dbReference>
<comment type="subcellular location">
    <subcellularLocation>
        <location evidence="1 11">Membrane</location>
        <topology evidence="1 11">Multi-pass membrane protein</topology>
    </subcellularLocation>
</comment>
<gene>
    <name evidence="14" type="ORF">D915_003841</name>
</gene>
<dbReference type="Proteomes" id="UP000230066">
    <property type="component" value="Unassembled WGS sequence"/>
</dbReference>
<evidence type="ECO:0000256" key="3">
    <source>
        <dbReference type="ARBA" id="ARBA00022692"/>
    </source>
</evidence>
<feature type="transmembrane region" description="Helical" evidence="11">
    <location>
        <begin position="555"/>
        <end position="572"/>
    </location>
</feature>
<keyword evidence="5 11" id="KW-1133">Transmembrane helix</keyword>
<keyword evidence="4" id="KW-0677">Repeat</keyword>
<feature type="domain" description="CBS" evidence="13">
    <location>
        <begin position="609"/>
        <end position="673"/>
    </location>
</feature>
<feature type="domain" description="CBS" evidence="13">
    <location>
        <begin position="720"/>
        <end position="777"/>
    </location>
</feature>
<keyword evidence="2 11" id="KW-0813">Transport</keyword>
<dbReference type="GO" id="GO:0005765">
    <property type="term" value="C:lysosomal membrane"/>
    <property type="evidence" value="ECO:0007669"/>
    <property type="project" value="TreeGrafter"/>
</dbReference>
<reference evidence="14" key="1">
    <citation type="submission" date="2019-03" db="EMBL/GenBank/DDBJ databases">
        <title>Improved annotation for the trematode Fasciola hepatica.</title>
        <authorList>
            <person name="Choi Y.-J."/>
            <person name="Martin J."/>
            <person name="Mitreva M."/>
        </authorList>
    </citation>
    <scope>NUCLEOTIDE SEQUENCE [LARGE SCALE GENOMIC DNA]</scope>
</reference>
<dbReference type="PANTHER" id="PTHR11689:SF136">
    <property type="entry name" value="H(+)_CL(-) EXCHANGE TRANSPORTER 7"/>
    <property type="match status" value="1"/>
</dbReference>
<keyword evidence="9 11" id="KW-0868">Chloride</keyword>
<feature type="transmembrane region" description="Helical" evidence="11">
    <location>
        <begin position="156"/>
        <end position="180"/>
    </location>
</feature>
<dbReference type="PANTHER" id="PTHR11689">
    <property type="entry name" value="CHLORIDE CHANNEL PROTEIN CLC FAMILY MEMBER"/>
    <property type="match status" value="1"/>
</dbReference>
<feature type="transmembrane region" description="Helical" evidence="11">
    <location>
        <begin position="200"/>
        <end position="223"/>
    </location>
</feature>
<evidence type="ECO:0000256" key="5">
    <source>
        <dbReference type="ARBA" id="ARBA00022989"/>
    </source>
</evidence>
<evidence type="ECO:0000259" key="13">
    <source>
        <dbReference type="PROSITE" id="PS51371"/>
    </source>
</evidence>
<feature type="transmembrane region" description="Helical" evidence="11">
    <location>
        <begin position="352"/>
        <end position="372"/>
    </location>
</feature>
<dbReference type="CDD" id="cd04591">
    <property type="entry name" value="CBS_pair_voltage-gated_CLC_euk_bac"/>
    <property type="match status" value="1"/>
</dbReference>